<keyword evidence="10" id="KW-0460">Magnesium</keyword>
<keyword evidence="3" id="KW-0813">Transport</keyword>
<gene>
    <name evidence="17" type="ORF">B0T16DRAFT_414658</name>
</gene>
<evidence type="ECO:0000256" key="3">
    <source>
        <dbReference type="ARBA" id="ARBA00022448"/>
    </source>
</evidence>
<keyword evidence="11" id="KW-0653">Protein transport</keyword>
<evidence type="ECO:0000256" key="2">
    <source>
        <dbReference type="ARBA" id="ARBA00004167"/>
    </source>
</evidence>
<evidence type="ECO:0000313" key="18">
    <source>
        <dbReference type="Proteomes" id="UP001174936"/>
    </source>
</evidence>
<evidence type="ECO:0000256" key="1">
    <source>
        <dbReference type="ARBA" id="ARBA00001946"/>
    </source>
</evidence>
<dbReference type="InterPro" id="IPR045058">
    <property type="entry name" value="GIMA/IAN/Toc"/>
</dbReference>
<dbReference type="AlphaFoldDB" id="A0AA40CS24"/>
<dbReference type="PANTHER" id="PTHR10903:SF135">
    <property type="entry name" value="TRANSLOCASE OF CHLOROPLAST 120, CHLOROPLASTIC-RELATED"/>
    <property type="match status" value="1"/>
</dbReference>
<keyword evidence="18" id="KW-1185">Reference proteome</keyword>
<evidence type="ECO:0000256" key="8">
    <source>
        <dbReference type="ARBA" id="ARBA00022801"/>
    </source>
</evidence>
<feature type="compositionally biased region" description="Basic and acidic residues" evidence="15">
    <location>
        <begin position="294"/>
        <end position="322"/>
    </location>
</feature>
<dbReference type="GO" id="GO:0046872">
    <property type="term" value="F:metal ion binding"/>
    <property type="evidence" value="ECO:0007669"/>
    <property type="project" value="UniProtKB-KW"/>
</dbReference>
<protein>
    <submittedName>
        <fullName evidence="17">P-loop containing nucleoside triphosphate hydrolase protein</fullName>
    </submittedName>
</protein>
<keyword evidence="9" id="KW-1002">Plastid outer membrane</keyword>
<dbReference type="Pfam" id="PF01926">
    <property type="entry name" value="MMR_HSR1"/>
    <property type="match status" value="1"/>
</dbReference>
<feature type="region of interest" description="Disordered" evidence="15">
    <location>
        <begin position="1"/>
        <end position="43"/>
    </location>
</feature>
<dbReference type="EMBL" id="JAULSV010000004">
    <property type="protein sequence ID" value="KAK0647074.1"/>
    <property type="molecule type" value="Genomic_DNA"/>
</dbReference>
<feature type="domain" description="G" evidence="16">
    <location>
        <begin position="60"/>
        <end position="122"/>
    </location>
</feature>
<keyword evidence="12" id="KW-1133">Transmembrane helix</keyword>
<keyword evidence="13" id="KW-0472">Membrane</keyword>
<keyword evidence="7" id="KW-0479">Metal-binding</keyword>
<evidence type="ECO:0000256" key="11">
    <source>
        <dbReference type="ARBA" id="ARBA00022927"/>
    </source>
</evidence>
<evidence type="ECO:0000256" key="6">
    <source>
        <dbReference type="ARBA" id="ARBA00022692"/>
    </source>
</evidence>
<proteinExistence type="predicted"/>
<dbReference type="Proteomes" id="UP001174936">
    <property type="component" value="Unassembled WGS sequence"/>
</dbReference>
<evidence type="ECO:0000256" key="5">
    <source>
        <dbReference type="ARBA" id="ARBA00022640"/>
    </source>
</evidence>
<name>A0AA40CS24_9PEZI</name>
<evidence type="ECO:0000256" key="13">
    <source>
        <dbReference type="ARBA" id="ARBA00023136"/>
    </source>
</evidence>
<feature type="compositionally biased region" description="Polar residues" evidence="15">
    <location>
        <begin position="19"/>
        <end position="43"/>
    </location>
</feature>
<dbReference type="Gene3D" id="3.40.50.300">
    <property type="entry name" value="P-loop containing nucleotide triphosphate hydrolases"/>
    <property type="match status" value="1"/>
</dbReference>
<evidence type="ECO:0000256" key="7">
    <source>
        <dbReference type="ARBA" id="ARBA00022723"/>
    </source>
</evidence>
<accession>A0AA40CS24</accession>
<dbReference type="GO" id="GO:0015031">
    <property type="term" value="P:protein transport"/>
    <property type="evidence" value="ECO:0007669"/>
    <property type="project" value="UniProtKB-KW"/>
</dbReference>
<keyword evidence="6" id="KW-0812">Transmembrane</keyword>
<evidence type="ECO:0000256" key="12">
    <source>
        <dbReference type="ARBA" id="ARBA00022989"/>
    </source>
</evidence>
<dbReference type="InterPro" id="IPR027417">
    <property type="entry name" value="P-loop_NTPase"/>
</dbReference>
<reference evidence="17" key="1">
    <citation type="submission" date="2023-06" db="EMBL/GenBank/DDBJ databases">
        <title>Genome-scale phylogeny and comparative genomics of the fungal order Sordariales.</title>
        <authorList>
            <consortium name="Lawrence Berkeley National Laboratory"/>
            <person name="Hensen N."/>
            <person name="Bonometti L."/>
            <person name="Westerberg I."/>
            <person name="Brannstrom I.O."/>
            <person name="Guillou S."/>
            <person name="Cros-Aarteil S."/>
            <person name="Calhoun S."/>
            <person name="Haridas S."/>
            <person name="Kuo A."/>
            <person name="Mondo S."/>
            <person name="Pangilinan J."/>
            <person name="Riley R."/>
            <person name="Labutti K."/>
            <person name="Andreopoulos B."/>
            <person name="Lipzen A."/>
            <person name="Chen C."/>
            <person name="Yanf M."/>
            <person name="Daum C."/>
            <person name="Ng V."/>
            <person name="Clum A."/>
            <person name="Steindorff A."/>
            <person name="Ohm R."/>
            <person name="Martin F."/>
            <person name="Silar P."/>
            <person name="Natvig D."/>
            <person name="Lalanne C."/>
            <person name="Gautier V."/>
            <person name="Ament-Velasquez S.L."/>
            <person name="Kruys A."/>
            <person name="Hutchinson M.I."/>
            <person name="Powell A.J."/>
            <person name="Barry K."/>
            <person name="Miller A.N."/>
            <person name="Grigoriev I.V."/>
            <person name="Debuchy R."/>
            <person name="Gladieux P."/>
            <person name="Thoren M.H."/>
            <person name="Johannesson H."/>
        </authorList>
    </citation>
    <scope>NUCLEOTIDE SEQUENCE</scope>
    <source>
        <strain evidence="17">SMH2532-1</strain>
    </source>
</reference>
<comment type="caution">
    <text evidence="17">The sequence shown here is derived from an EMBL/GenBank/DDBJ whole genome shotgun (WGS) entry which is preliminary data.</text>
</comment>
<evidence type="ECO:0000259" key="16">
    <source>
        <dbReference type="Pfam" id="PF01926"/>
    </source>
</evidence>
<evidence type="ECO:0000256" key="14">
    <source>
        <dbReference type="ARBA" id="ARBA00024013"/>
    </source>
</evidence>
<dbReference type="GO" id="GO:0005525">
    <property type="term" value="F:GTP binding"/>
    <property type="evidence" value="ECO:0007669"/>
    <property type="project" value="InterPro"/>
</dbReference>
<evidence type="ECO:0000256" key="10">
    <source>
        <dbReference type="ARBA" id="ARBA00022842"/>
    </source>
</evidence>
<evidence type="ECO:0000313" key="17">
    <source>
        <dbReference type="EMBL" id="KAK0647074.1"/>
    </source>
</evidence>
<keyword evidence="8 17" id="KW-0378">Hydrolase</keyword>
<comment type="cofactor">
    <cofactor evidence="1">
        <name>Mg(2+)</name>
        <dbReference type="ChEBI" id="CHEBI:18420"/>
    </cofactor>
</comment>
<evidence type="ECO:0000256" key="4">
    <source>
        <dbReference type="ARBA" id="ARBA00022528"/>
    </source>
</evidence>
<keyword evidence="5" id="KW-0934">Plastid</keyword>
<feature type="region of interest" description="Disordered" evidence="15">
    <location>
        <begin position="294"/>
        <end position="367"/>
    </location>
</feature>
<feature type="compositionally biased region" description="Basic and acidic residues" evidence="15">
    <location>
        <begin position="330"/>
        <end position="367"/>
    </location>
</feature>
<evidence type="ECO:0000256" key="15">
    <source>
        <dbReference type="SAM" id="MobiDB-lite"/>
    </source>
</evidence>
<dbReference type="PANTHER" id="PTHR10903">
    <property type="entry name" value="GTPASE, IMAP FAMILY MEMBER-RELATED"/>
    <property type="match status" value="1"/>
</dbReference>
<keyword evidence="4" id="KW-0150">Chloroplast</keyword>
<sequence length="423" mass="47261">MAEPIPPKPSLRNRVLSFGRSSTRKSSATGESIHTPDVSQDIQPTVSESLPDLKPDDVVIAVMGVTGVGKSSFISCLSKTAVVGDGVESCTAGVSIHSTFLDGRDVYLIDTPGFNDTNRTDTSVLIEIAAWLKKSYDEKVKLAGVVYMHRISDNRVSGSGTQNLVLFKELCGEAALPCVVLTTSMWDLVPPETAERREQDLINSEEFWGGLVRHGCRVARHDNGSVSAAMIVRHILSQKWPDAFQIQTEMAEGTPLIMTKAGRVLGERLDRQTREAEEEAERLRGEIERLVAEKAEAERKAEEEREARQRQEEERALKEKETAGQSAQETKARQEEENHEMEEALRRAAEAERREDEAKKQAAEAEKIAAEAKIEAAEAKKGEEEERRKRLEEKLESAAKEIKRLEKEKADLRKASRWRCIVM</sequence>
<dbReference type="SUPFAM" id="SSF52540">
    <property type="entry name" value="P-loop containing nucleoside triphosphate hydrolases"/>
    <property type="match status" value="1"/>
</dbReference>
<dbReference type="GO" id="GO:0016787">
    <property type="term" value="F:hydrolase activity"/>
    <property type="evidence" value="ECO:0007669"/>
    <property type="project" value="UniProtKB-KW"/>
</dbReference>
<dbReference type="InterPro" id="IPR006073">
    <property type="entry name" value="GTP-bd"/>
</dbReference>
<organism evidence="17 18">
    <name type="scientific">Cercophora newfieldiana</name>
    <dbReference type="NCBI Taxonomy" id="92897"/>
    <lineage>
        <taxon>Eukaryota</taxon>
        <taxon>Fungi</taxon>
        <taxon>Dikarya</taxon>
        <taxon>Ascomycota</taxon>
        <taxon>Pezizomycotina</taxon>
        <taxon>Sordariomycetes</taxon>
        <taxon>Sordariomycetidae</taxon>
        <taxon>Sordariales</taxon>
        <taxon>Lasiosphaeriaceae</taxon>
        <taxon>Cercophora</taxon>
    </lineage>
</organism>
<comment type="subcellular location">
    <subcellularLocation>
        <location evidence="2">Membrane</location>
        <topology evidence="2">Single-pass membrane protein</topology>
    </subcellularLocation>
    <subcellularLocation>
        <location evidence="14">Plastid</location>
        <location evidence="14">Chloroplast outer membrane</location>
    </subcellularLocation>
</comment>
<dbReference type="GO" id="GO:0016020">
    <property type="term" value="C:membrane"/>
    <property type="evidence" value="ECO:0007669"/>
    <property type="project" value="UniProtKB-SubCell"/>
</dbReference>
<evidence type="ECO:0000256" key="9">
    <source>
        <dbReference type="ARBA" id="ARBA00022805"/>
    </source>
</evidence>